<evidence type="ECO:0000313" key="3">
    <source>
        <dbReference type="EMBL" id="CAI8041864.1"/>
    </source>
</evidence>
<gene>
    <name evidence="3" type="ORF">GBAR_LOCUS23233</name>
</gene>
<dbReference type="Pfam" id="PF00258">
    <property type="entry name" value="Flavodoxin_1"/>
    <property type="match status" value="1"/>
</dbReference>
<name>A0AA35T5X5_GEOBA</name>
<dbReference type="InterPro" id="IPR001094">
    <property type="entry name" value="Flavdoxin-like"/>
</dbReference>
<organism evidence="3 4">
    <name type="scientific">Geodia barretti</name>
    <name type="common">Barrett's horny sponge</name>
    <dbReference type="NCBI Taxonomy" id="519541"/>
    <lineage>
        <taxon>Eukaryota</taxon>
        <taxon>Metazoa</taxon>
        <taxon>Porifera</taxon>
        <taxon>Demospongiae</taxon>
        <taxon>Heteroscleromorpha</taxon>
        <taxon>Tetractinellida</taxon>
        <taxon>Astrophorina</taxon>
        <taxon>Geodiidae</taxon>
        <taxon>Geodia</taxon>
    </lineage>
</organism>
<dbReference type="GO" id="GO:0010181">
    <property type="term" value="F:FMN binding"/>
    <property type="evidence" value="ECO:0007669"/>
    <property type="project" value="InterPro"/>
</dbReference>
<evidence type="ECO:0000259" key="2">
    <source>
        <dbReference type="PROSITE" id="PS50902"/>
    </source>
</evidence>
<evidence type="ECO:0000313" key="4">
    <source>
        <dbReference type="Proteomes" id="UP001174909"/>
    </source>
</evidence>
<dbReference type="GO" id="GO:0051539">
    <property type="term" value="F:4 iron, 4 sulfur cluster binding"/>
    <property type="evidence" value="ECO:0007669"/>
    <property type="project" value="InterPro"/>
</dbReference>
<dbReference type="InterPro" id="IPR029039">
    <property type="entry name" value="Flavoprotein-like_sf"/>
</dbReference>
<sequence>MVVWSESLFLSAIWSYPYVALLSAVVALLSFLWVFYRPTNISKDKEKQVKSDAGIGVCELKQSEDVNKQTQSTPHSLSIFYGTQTGTAKVLAEQVFKDVTSLGLRASVTDLSSVDPEQCLTQQCAGGEGGICVFLLSTYTDGGPPDSAAWFTRWLADTAADFRVHKSLLKGMHYAVFGLGNSLYTQHYNTAGRELYRHLQQLSAQPVHQLGLGDQNVAQSKYGGEEHL</sequence>
<dbReference type="GO" id="GO:0008033">
    <property type="term" value="P:tRNA processing"/>
    <property type="evidence" value="ECO:0007669"/>
    <property type="project" value="InterPro"/>
</dbReference>
<evidence type="ECO:0000256" key="1">
    <source>
        <dbReference type="SAM" id="Phobius"/>
    </source>
</evidence>
<accession>A0AA35T5X5</accession>
<keyword evidence="1" id="KW-1133">Transmembrane helix</keyword>
<dbReference type="PANTHER" id="PTHR13930">
    <property type="entry name" value="S-ADENOSYL-L-METHIONINE-DEPENDENT TRNA 4-DEMETHYLWYOSINE SYNTHASE"/>
    <property type="match status" value="1"/>
</dbReference>
<keyword evidence="1" id="KW-0472">Membrane</keyword>
<dbReference type="Gene3D" id="3.40.50.360">
    <property type="match status" value="1"/>
</dbReference>
<dbReference type="AlphaFoldDB" id="A0AA35T5X5"/>
<keyword evidence="4" id="KW-1185">Reference proteome</keyword>
<proteinExistence type="predicted"/>
<feature type="transmembrane region" description="Helical" evidence="1">
    <location>
        <begin position="12"/>
        <end position="36"/>
    </location>
</feature>
<dbReference type="EMBL" id="CASHTH010003217">
    <property type="protein sequence ID" value="CAI8041864.1"/>
    <property type="molecule type" value="Genomic_DNA"/>
</dbReference>
<protein>
    <submittedName>
        <fullName evidence="3">S-adenosyl-L-methionine-dependent tRNA 4-demethylwyosine synthase TYW1</fullName>
    </submittedName>
</protein>
<dbReference type="PROSITE" id="PS50902">
    <property type="entry name" value="FLAVODOXIN_LIKE"/>
    <property type="match status" value="1"/>
</dbReference>
<reference evidence="3" key="1">
    <citation type="submission" date="2023-03" db="EMBL/GenBank/DDBJ databases">
        <authorList>
            <person name="Steffen K."/>
            <person name="Cardenas P."/>
        </authorList>
    </citation>
    <scope>NUCLEOTIDE SEQUENCE</scope>
</reference>
<feature type="domain" description="Flavodoxin-like" evidence="2">
    <location>
        <begin position="77"/>
        <end position="228"/>
    </location>
</feature>
<dbReference type="Proteomes" id="UP001174909">
    <property type="component" value="Unassembled WGS sequence"/>
</dbReference>
<dbReference type="PRINTS" id="PR00369">
    <property type="entry name" value="FLAVODOXIN"/>
</dbReference>
<dbReference type="PANTHER" id="PTHR13930:SF0">
    <property type="entry name" value="S-ADENOSYL-L-METHIONINE-DEPENDENT TRNA 4-DEMETHYLWYOSINE SYNTHASE TYW1-RELATED"/>
    <property type="match status" value="1"/>
</dbReference>
<dbReference type="SUPFAM" id="SSF52218">
    <property type="entry name" value="Flavoproteins"/>
    <property type="match status" value="1"/>
</dbReference>
<dbReference type="InterPro" id="IPR008254">
    <property type="entry name" value="Flavodoxin/NO_synth"/>
</dbReference>
<dbReference type="InterPro" id="IPR034556">
    <property type="entry name" value="tRNA_wybutosine-synthase"/>
</dbReference>
<comment type="caution">
    <text evidence="3">The sequence shown here is derived from an EMBL/GenBank/DDBJ whole genome shotgun (WGS) entry which is preliminary data.</text>
</comment>
<keyword evidence="1" id="KW-0812">Transmembrane</keyword>